<keyword evidence="2" id="KW-0687">Ribonucleoprotein</keyword>
<feature type="domain" description="Large ribosomal subunit protein eL40" evidence="3">
    <location>
        <begin position="51"/>
        <end position="74"/>
    </location>
</feature>
<dbReference type="InterPro" id="IPR038587">
    <property type="entry name" value="Ribosomal_eL40_sf"/>
</dbReference>
<name>A0A4Y7IGP5_PAPSO</name>
<accession>A0A4Y7IGP5</accession>
<dbReference type="GO" id="GO:0005829">
    <property type="term" value="C:cytosol"/>
    <property type="evidence" value="ECO:0007669"/>
    <property type="project" value="TreeGrafter"/>
</dbReference>
<dbReference type="Pfam" id="PF01293">
    <property type="entry name" value="PEPCK_ATP"/>
    <property type="match status" value="1"/>
</dbReference>
<organism evidence="4 5">
    <name type="scientific">Papaver somniferum</name>
    <name type="common">Opium poppy</name>
    <dbReference type="NCBI Taxonomy" id="3469"/>
    <lineage>
        <taxon>Eukaryota</taxon>
        <taxon>Viridiplantae</taxon>
        <taxon>Streptophyta</taxon>
        <taxon>Embryophyta</taxon>
        <taxon>Tracheophyta</taxon>
        <taxon>Spermatophyta</taxon>
        <taxon>Magnoliopsida</taxon>
        <taxon>Ranunculales</taxon>
        <taxon>Papaveraceae</taxon>
        <taxon>Papaveroideae</taxon>
        <taxon>Papaver</taxon>
    </lineage>
</organism>
<dbReference type="Proteomes" id="UP000316621">
    <property type="component" value="Chromosome 1"/>
</dbReference>
<gene>
    <name evidence="4" type="ORF">C5167_041031</name>
</gene>
<evidence type="ECO:0000256" key="1">
    <source>
        <dbReference type="ARBA" id="ARBA00022980"/>
    </source>
</evidence>
<dbReference type="Gramene" id="RZC48083">
    <property type="protein sequence ID" value="RZC48083"/>
    <property type="gene ID" value="C5167_041031"/>
</dbReference>
<dbReference type="Gene3D" id="4.10.1060.50">
    <property type="match status" value="1"/>
</dbReference>
<evidence type="ECO:0000313" key="5">
    <source>
        <dbReference type="Proteomes" id="UP000316621"/>
    </source>
</evidence>
<protein>
    <recommendedName>
        <fullName evidence="3">Large ribosomal subunit protein eL40 domain-containing protein</fullName>
    </recommendedName>
</protein>
<dbReference type="GO" id="GO:0006412">
    <property type="term" value="P:translation"/>
    <property type="evidence" value="ECO:0007669"/>
    <property type="project" value="InterPro"/>
</dbReference>
<dbReference type="GO" id="GO:0006094">
    <property type="term" value="P:gluconeogenesis"/>
    <property type="evidence" value="ECO:0007669"/>
    <property type="project" value="InterPro"/>
</dbReference>
<keyword evidence="5" id="KW-1185">Reference proteome</keyword>
<evidence type="ECO:0000259" key="3">
    <source>
        <dbReference type="Pfam" id="PF01020"/>
    </source>
</evidence>
<dbReference type="PANTHER" id="PTHR30031:SF0">
    <property type="entry name" value="PHOSPHOENOLPYRUVATE CARBOXYKINASE (ATP)"/>
    <property type="match status" value="1"/>
</dbReference>
<dbReference type="Gene3D" id="2.170.8.10">
    <property type="entry name" value="Phosphoenolpyruvate Carboxykinase, domain 2"/>
    <property type="match status" value="1"/>
</dbReference>
<reference evidence="4 5" key="1">
    <citation type="journal article" date="2018" name="Science">
        <title>The opium poppy genome and morphinan production.</title>
        <authorList>
            <person name="Guo L."/>
            <person name="Winzer T."/>
            <person name="Yang X."/>
            <person name="Li Y."/>
            <person name="Ning Z."/>
            <person name="He Z."/>
            <person name="Teodor R."/>
            <person name="Lu Y."/>
            <person name="Bowser T.A."/>
            <person name="Graham I.A."/>
            <person name="Ye K."/>
        </authorList>
    </citation>
    <scope>NUCLEOTIDE SEQUENCE [LARGE SCALE GENOMIC DNA]</scope>
    <source>
        <strain evidence="5">cv. HN1</strain>
        <tissue evidence="4">Leaves</tissue>
    </source>
</reference>
<evidence type="ECO:0000313" key="4">
    <source>
        <dbReference type="EMBL" id="RZC48083.1"/>
    </source>
</evidence>
<keyword evidence="1" id="KW-0689">Ribosomal protein</keyword>
<dbReference type="EMBL" id="CM010715">
    <property type="protein sequence ID" value="RZC48083.1"/>
    <property type="molecule type" value="Genomic_DNA"/>
</dbReference>
<proteinExistence type="predicted"/>
<dbReference type="SUPFAM" id="SSF53795">
    <property type="entry name" value="PEP carboxykinase-like"/>
    <property type="match status" value="1"/>
</dbReference>
<dbReference type="GO" id="GO:0004612">
    <property type="term" value="F:phosphoenolpyruvate carboxykinase (ATP) activity"/>
    <property type="evidence" value="ECO:0007669"/>
    <property type="project" value="InterPro"/>
</dbReference>
<dbReference type="GO" id="GO:0005524">
    <property type="term" value="F:ATP binding"/>
    <property type="evidence" value="ECO:0007669"/>
    <property type="project" value="InterPro"/>
</dbReference>
<dbReference type="Pfam" id="PF01020">
    <property type="entry name" value="Ribosomal_L40e"/>
    <property type="match status" value="1"/>
</dbReference>
<dbReference type="GO" id="GO:0003735">
    <property type="term" value="F:structural constituent of ribosome"/>
    <property type="evidence" value="ECO:0007669"/>
    <property type="project" value="InterPro"/>
</dbReference>
<dbReference type="PANTHER" id="PTHR30031">
    <property type="entry name" value="PHOSPHOENOLPYRUVATE CARBOXYKINASE ATP"/>
    <property type="match status" value="1"/>
</dbReference>
<dbReference type="AlphaFoldDB" id="A0A4Y7IGP5"/>
<dbReference type="InterPro" id="IPR001272">
    <property type="entry name" value="PEP_carboxykinase_ATP"/>
</dbReference>
<evidence type="ECO:0000256" key="2">
    <source>
        <dbReference type="ARBA" id="ARBA00023274"/>
    </source>
</evidence>
<dbReference type="GO" id="GO:1990904">
    <property type="term" value="C:ribonucleoprotein complex"/>
    <property type="evidence" value="ECO:0007669"/>
    <property type="project" value="UniProtKB-KW"/>
</dbReference>
<dbReference type="GO" id="GO:0005840">
    <property type="term" value="C:ribosome"/>
    <property type="evidence" value="ECO:0007669"/>
    <property type="project" value="UniProtKB-KW"/>
</dbReference>
<dbReference type="InterPro" id="IPR001975">
    <property type="entry name" value="Ribosomal_eL40_dom"/>
</dbReference>
<sequence>MSCGQERNLFDEKFILIDTKRRIEKLEPLRNSADDPRIRMLNLHSFSEAFRCYACFHPCAVNCRKKKCGHENQVSSYTPSIMTKMDVLILICQSISTGMSVKASYTAGVIMCPNIEGVFNSKCIFLSRGKEPEIWNIIKFGTVLENVVFEENTHEVNERDKSITEMHTPGEGVPLRDLGSNHSFPLDALQLDNAMYKLIIKFPKREAEQCFVTEFLQTYCALQLVRKILSMIRTF</sequence>